<dbReference type="Pfam" id="PF00331">
    <property type="entry name" value="Glyco_hydro_10"/>
    <property type="match status" value="1"/>
</dbReference>
<keyword evidence="1" id="KW-0378">Hydrolase</keyword>
<keyword evidence="2" id="KW-0119">Carbohydrate metabolism</keyword>
<dbReference type="SMART" id="SM00633">
    <property type="entry name" value="Glyco_10"/>
    <property type="match status" value="1"/>
</dbReference>
<accession>A0A644XTM1</accession>
<dbReference type="GO" id="GO:0000272">
    <property type="term" value="P:polysaccharide catabolic process"/>
    <property type="evidence" value="ECO:0007669"/>
    <property type="project" value="UniProtKB-KW"/>
</dbReference>
<gene>
    <name evidence="5" type="ORF">SDC9_65678</name>
</gene>
<evidence type="ECO:0000256" key="2">
    <source>
        <dbReference type="ARBA" id="ARBA00023277"/>
    </source>
</evidence>
<dbReference type="InterPro" id="IPR017853">
    <property type="entry name" value="GH"/>
</dbReference>
<proteinExistence type="predicted"/>
<dbReference type="SUPFAM" id="SSF51445">
    <property type="entry name" value="(Trans)glycosidases"/>
    <property type="match status" value="1"/>
</dbReference>
<dbReference type="Gene3D" id="3.20.20.80">
    <property type="entry name" value="Glycosidases"/>
    <property type="match status" value="1"/>
</dbReference>
<organism evidence="5">
    <name type="scientific">bioreactor metagenome</name>
    <dbReference type="NCBI Taxonomy" id="1076179"/>
    <lineage>
        <taxon>unclassified sequences</taxon>
        <taxon>metagenomes</taxon>
        <taxon>ecological metagenomes</taxon>
    </lineage>
</organism>
<dbReference type="InterPro" id="IPR001000">
    <property type="entry name" value="GH10_dom"/>
</dbReference>
<dbReference type="GO" id="GO:0004553">
    <property type="term" value="F:hydrolase activity, hydrolyzing O-glycosyl compounds"/>
    <property type="evidence" value="ECO:0007669"/>
    <property type="project" value="InterPro"/>
</dbReference>
<dbReference type="EMBL" id="VSSQ01003142">
    <property type="protein sequence ID" value="MPM19257.1"/>
    <property type="molecule type" value="Genomic_DNA"/>
</dbReference>
<reference evidence="5" key="1">
    <citation type="submission" date="2019-08" db="EMBL/GenBank/DDBJ databases">
        <authorList>
            <person name="Kucharzyk K."/>
            <person name="Murdoch R.W."/>
            <person name="Higgins S."/>
            <person name="Loffler F."/>
        </authorList>
    </citation>
    <scope>NUCLEOTIDE SEQUENCE</scope>
</reference>
<comment type="caution">
    <text evidence="5">The sequence shown here is derived from an EMBL/GenBank/DDBJ whole genome shotgun (WGS) entry which is preliminary data.</text>
</comment>
<evidence type="ECO:0000259" key="4">
    <source>
        <dbReference type="SMART" id="SM00633"/>
    </source>
</evidence>
<feature type="domain" description="GH10" evidence="4">
    <location>
        <begin position="209"/>
        <end position="486"/>
    </location>
</feature>
<dbReference type="PROSITE" id="PS51257">
    <property type="entry name" value="PROKAR_LIPOPROTEIN"/>
    <property type="match status" value="1"/>
</dbReference>
<sequence>MHRGILSGLLIVFILTSCTSTAAFPSTNIKTTSTATFVPTSTSIIPLKPDSIINDRLNAVIASYRDLGNYAFTDVQVEKINQSVELVQVQDANLGLSKSYWMISQSKLLEFQEPELAEMLGYIPLAYSEDGLNWKVPGIKDTTNIPIGAQFSQQGNGSAEVLGNNFDFFIIPTDWGYSSFGDMAALNQTGQETKRSITDYITIIDDKTVLLNTEPSRYSWDGYTDFQTQEALKYLLPDTKEMDPSHQNRRLVMLPIVYPSSQIPKDFDQLNKDQALSFIKQYVALMVNRYKDRYFAYVGVTEFGLDNDVLMNKLGPEYIDLVYQTIRETDPTAILILEQAGNEVPGTEMTSVTLETSTRLKQKNLIDFVASEFHVDQVAGALPKVTQEQMEQVFKTYPVPVFPSSIDINTSAYKDDPHRFLIQAQKLATVLQASLDSGTPFISFWGDFPDSKSWLETICGYPDADATPWTDSWQEKPMYFTAESVLLKNFLQENQMK</sequence>
<name>A0A644XTM1_9ZZZZ</name>
<keyword evidence="3" id="KW-0624">Polysaccharide degradation</keyword>
<evidence type="ECO:0000313" key="5">
    <source>
        <dbReference type="EMBL" id="MPM19257.1"/>
    </source>
</evidence>
<evidence type="ECO:0000256" key="3">
    <source>
        <dbReference type="ARBA" id="ARBA00023326"/>
    </source>
</evidence>
<evidence type="ECO:0000256" key="1">
    <source>
        <dbReference type="ARBA" id="ARBA00022801"/>
    </source>
</evidence>
<dbReference type="AlphaFoldDB" id="A0A644XTM1"/>
<protein>
    <recommendedName>
        <fullName evidence="4">GH10 domain-containing protein</fullName>
    </recommendedName>
</protein>